<protein>
    <submittedName>
        <fullName evidence="3">Uncharacterized protein</fullName>
    </submittedName>
</protein>
<feature type="transmembrane region" description="Helical" evidence="2">
    <location>
        <begin position="159"/>
        <end position="180"/>
    </location>
</feature>
<feature type="region of interest" description="Disordered" evidence="1">
    <location>
        <begin position="1"/>
        <end position="95"/>
    </location>
</feature>
<dbReference type="GeneID" id="18929205"/>
<name>F4R417_MELLP</name>
<evidence type="ECO:0000313" key="4">
    <source>
        <dbReference type="Proteomes" id="UP000001072"/>
    </source>
</evidence>
<feature type="compositionally biased region" description="Low complexity" evidence="1">
    <location>
        <begin position="61"/>
        <end position="95"/>
    </location>
</feature>
<dbReference type="EMBL" id="GL883090">
    <property type="protein sequence ID" value="EGG12722.1"/>
    <property type="molecule type" value="Genomic_DNA"/>
</dbReference>
<reference evidence="4" key="1">
    <citation type="journal article" date="2011" name="Proc. Natl. Acad. Sci. U.S.A.">
        <title>Obligate biotrophy features unraveled by the genomic analysis of rust fungi.</title>
        <authorList>
            <person name="Duplessis S."/>
            <person name="Cuomo C.A."/>
            <person name="Lin Y.-C."/>
            <person name="Aerts A."/>
            <person name="Tisserant E."/>
            <person name="Veneault-Fourrey C."/>
            <person name="Joly D.L."/>
            <person name="Hacquard S."/>
            <person name="Amselem J."/>
            <person name="Cantarel B.L."/>
            <person name="Chiu R."/>
            <person name="Coutinho P.M."/>
            <person name="Feau N."/>
            <person name="Field M."/>
            <person name="Frey P."/>
            <person name="Gelhaye E."/>
            <person name="Goldberg J."/>
            <person name="Grabherr M.G."/>
            <person name="Kodira C.D."/>
            <person name="Kohler A."/>
            <person name="Kuees U."/>
            <person name="Lindquist E.A."/>
            <person name="Lucas S.M."/>
            <person name="Mago R."/>
            <person name="Mauceli E."/>
            <person name="Morin E."/>
            <person name="Murat C."/>
            <person name="Pangilinan J.L."/>
            <person name="Park R."/>
            <person name="Pearson M."/>
            <person name="Quesneville H."/>
            <person name="Rouhier N."/>
            <person name="Sakthikumar S."/>
            <person name="Salamov A.A."/>
            <person name="Schmutz J."/>
            <person name="Selles B."/>
            <person name="Shapiro H."/>
            <person name="Tanguay P."/>
            <person name="Tuskan G.A."/>
            <person name="Henrissat B."/>
            <person name="Van de Peer Y."/>
            <person name="Rouze P."/>
            <person name="Ellis J.G."/>
            <person name="Dodds P.N."/>
            <person name="Schein J.E."/>
            <person name="Zhong S."/>
            <person name="Hamelin R.C."/>
            <person name="Grigoriev I.V."/>
            <person name="Szabo L.J."/>
            <person name="Martin F."/>
        </authorList>
    </citation>
    <scope>NUCLEOTIDE SEQUENCE [LARGE SCALE GENOMIC DNA]</scope>
    <source>
        <strain evidence="4">98AG31 / pathotype 3-4-7</strain>
    </source>
</reference>
<dbReference type="OrthoDB" id="2512393at2759"/>
<dbReference type="VEuPathDB" id="FungiDB:MELLADRAFT_58574"/>
<evidence type="ECO:0000256" key="1">
    <source>
        <dbReference type="SAM" id="MobiDB-lite"/>
    </source>
</evidence>
<gene>
    <name evidence="3" type="ORF">MELLADRAFT_58574</name>
</gene>
<dbReference type="RefSeq" id="XP_007403660.1">
    <property type="nucleotide sequence ID" value="XM_007403598.1"/>
</dbReference>
<dbReference type="KEGG" id="mlr:MELLADRAFT_58574"/>
<dbReference type="AlphaFoldDB" id="F4R417"/>
<evidence type="ECO:0000313" key="3">
    <source>
        <dbReference type="EMBL" id="EGG12722.1"/>
    </source>
</evidence>
<sequence length="390" mass="43498">MNSLHRSNRRATITLDTNLNRLDSLPPVQRNRKRSPSTPRQPNQRRSRFLARQAPNHTQVTTSALSSSLPASAIPTQNSTSPITTTSTPNVVQNNITSTNPTSFFSSNISKPTSILETVPLPSLQGSEASVIVPTPSGSKVPEAHSKETQLRETKASNVGWICGILLCVFALIFAIGCCFRHKHKKIKKEQANLTHEAFWGEEGLNVKREKLTKNNYQSQRLSSIDNNDQKLNKLASEFEDDKPNSNSFSWTNFKSILGKPESHLGVREGKRQPRPLDTIQMEKKNREKVRSSLTRPPPIHTLPSALANQHYETRISNDLLDRGSFCPTAFDDPQSVVSYPLRCNGHLDMNSPPLALDKEGFGITARESYGHYALPPSQSQKHGLRNQPR</sequence>
<keyword evidence="4" id="KW-1185">Reference proteome</keyword>
<keyword evidence="2" id="KW-0812">Transmembrane</keyword>
<keyword evidence="2" id="KW-0472">Membrane</keyword>
<dbReference type="InParanoid" id="F4R417"/>
<keyword evidence="2" id="KW-1133">Transmembrane helix</keyword>
<accession>F4R417</accession>
<evidence type="ECO:0000256" key="2">
    <source>
        <dbReference type="SAM" id="Phobius"/>
    </source>
</evidence>
<proteinExistence type="predicted"/>
<dbReference type="Proteomes" id="UP000001072">
    <property type="component" value="Unassembled WGS sequence"/>
</dbReference>
<dbReference type="HOGENOM" id="CLU_708012_0_0_1"/>
<organism evidence="4">
    <name type="scientific">Melampsora larici-populina (strain 98AG31 / pathotype 3-4-7)</name>
    <name type="common">Poplar leaf rust fungus</name>
    <dbReference type="NCBI Taxonomy" id="747676"/>
    <lineage>
        <taxon>Eukaryota</taxon>
        <taxon>Fungi</taxon>
        <taxon>Dikarya</taxon>
        <taxon>Basidiomycota</taxon>
        <taxon>Pucciniomycotina</taxon>
        <taxon>Pucciniomycetes</taxon>
        <taxon>Pucciniales</taxon>
        <taxon>Melampsoraceae</taxon>
        <taxon>Melampsora</taxon>
    </lineage>
</organism>
<feature type="compositionally biased region" description="Polar residues" evidence="1">
    <location>
        <begin position="1"/>
        <end position="21"/>
    </location>
</feature>